<gene>
    <name evidence="1" type="ordered locus">Cgl1707</name>
</gene>
<proteinExistence type="predicted"/>
<accession>Q8NPV4</accession>
<protein>
    <submittedName>
        <fullName evidence="1">Uncharacterized protein</fullName>
    </submittedName>
</protein>
<keyword evidence="2" id="KW-1185">Reference proteome</keyword>
<sequence>MHHAERVTCFFPTFPHNYRRDALMSAFDELRKNYRYKFTDTWPANAVTGTGYYANPAFIIISADAMTQNTHADSNLITVKEHLNTLFPYSVQRKDRAFVSEIYTPINLLEDNPELAQEILDVLDTLSNNAVFNDAHYSELELERLNEYVIDTLAYDMKSDMMRALVKARPEADLEAMEELDIANIQSWINLHSSTVSEHNDGSVDDAPFNSLALAEIYLQQLADHTV</sequence>
<dbReference type="OrthoDB" id="9886579at2"/>
<dbReference type="HOGENOM" id="CLU_1218136_0_0_11"/>
<dbReference type="STRING" id="196627.cg1922"/>
<dbReference type="Proteomes" id="UP000000582">
    <property type="component" value="Chromosome"/>
</dbReference>
<reference evidence="2" key="1">
    <citation type="journal article" date="2003" name="Appl. Microbiol. Biotechnol.">
        <title>The Corynebacterium glutamicum genome: features and impacts on biotechnological processes.</title>
        <authorList>
            <person name="Ikeda M."/>
            <person name="Nakagawa S."/>
        </authorList>
    </citation>
    <scope>NUCLEOTIDE SEQUENCE [LARGE SCALE GENOMIC DNA]</scope>
    <source>
        <strain evidence="2">ATCC 13032 / DSM 20300 / BCRC 11384 / JCM 1318 / LMG 3730 / NCIMB 10025</strain>
    </source>
</reference>
<evidence type="ECO:0000313" key="1">
    <source>
        <dbReference type="EMBL" id="BAB99100.1"/>
    </source>
</evidence>
<evidence type="ECO:0000313" key="2">
    <source>
        <dbReference type="Proteomes" id="UP000000582"/>
    </source>
</evidence>
<organism evidence="1 2">
    <name type="scientific">Corynebacterium glutamicum (strain ATCC 13032 / DSM 20300 / JCM 1318 / BCRC 11384 / CCUG 27702 / LMG 3730 / NBRC 12168 / NCIMB 10025 / NRRL B-2784 / 534)</name>
    <dbReference type="NCBI Taxonomy" id="196627"/>
    <lineage>
        <taxon>Bacteria</taxon>
        <taxon>Bacillati</taxon>
        <taxon>Actinomycetota</taxon>
        <taxon>Actinomycetes</taxon>
        <taxon>Mycobacteriales</taxon>
        <taxon>Corynebacteriaceae</taxon>
        <taxon>Corynebacterium</taxon>
    </lineage>
</organism>
<dbReference type="AlphaFoldDB" id="Q8NPV4"/>
<dbReference type="PATRIC" id="fig|196627.13.peg.1664"/>
<dbReference type="EMBL" id="BA000036">
    <property type="protein sequence ID" value="BAB99100.1"/>
    <property type="molecule type" value="Genomic_DNA"/>
</dbReference>
<dbReference type="KEGG" id="cgl:Cgl1707"/>
<dbReference type="BioCyc" id="CORYNE:G18NG-11299-MONOMER"/>
<name>Q8NPV4_CORGL</name>